<dbReference type="Proteomes" id="UP000299102">
    <property type="component" value="Unassembled WGS sequence"/>
</dbReference>
<name>A0A4C1V7N3_EUMVA</name>
<evidence type="ECO:0000313" key="3">
    <source>
        <dbReference type="Proteomes" id="UP000299102"/>
    </source>
</evidence>
<keyword evidence="3" id="KW-1185">Reference proteome</keyword>
<evidence type="ECO:0000256" key="1">
    <source>
        <dbReference type="SAM" id="MobiDB-lite"/>
    </source>
</evidence>
<proteinExistence type="predicted"/>
<protein>
    <submittedName>
        <fullName evidence="2">Uncharacterized protein</fullName>
    </submittedName>
</protein>
<gene>
    <name evidence="2" type="ORF">EVAR_95976_1</name>
</gene>
<feature type="region of interest" description="Disordered" evidence="1">
    <location>
        <begin position="25"/>
        <end position="63"/>
    </location>
</feature>
<sequence>MNQPHRCTLVLFVARADCRSAVAGRDESLSQSDANEHRARRPAHPAGRPAAAFGTDSGKMKKKFGRDQSQVGTAALLISFTVFSFKKLFGQVRTGVVVMQDDETFTIIFTEFVNNFRQTNGRVQITIHDTIILQSSRSHVSNFVKKKEAIIRLEALRLRALWLVSAHLDRLLLCFGVVAINPFFVTCYYITHQRSPFLEFGKHDIAPSDAVRFFSLGQIVWDPTGAQMLMSFFLCTFTTKAFKSRSAATRTSIKKKLKSKSRVPLKFFLGHDKSVSWPVN</sequence>
<organism evidence="2 3">
    <name type="scientific">Eumeta variegata</name>
    <name type="common">Bagworm moth</name>
    <name type="synonym">Eumeta japonica</name>
    <dbReference type="NCBI Taxonomy" id="151549"/>
    <lineage>
        <taxon>Eukaryota</taxon>
        <taxon>Metazoa</taxon>
        <taxon>Ecdysozoa</taxon>
        <taxon>Arthropoda</taxon>
        <taxon>Hexapoda</taxon>
        <taxon>Insecta</taxon>
        <taxon>Pterygota</taxon>
        <taxon>Neoptera</taxon>
        <taxon>Endopterygota</taxon>
        <taxon>Lepidoptera</taxon>
        <taxon>Glossata</taxon>
        <taxon>Ditrysia</taxon>
        <taxon>Tineoidea</taxon>
        <taxon>Psychidae</taxon>
        <taxon>Oiketicinae</taxon>
        <taxon>Eumeta</taxon>
    </lineage>
</organism>
<dbReference type="EMBL" id="BGZK01000295">
    <property type="protein sequence ID" value="GBP34871.1"/>
    <property type="molecule type" value="Genomic_DNA"/>
</dbReference>
<dbReference type="AlphaFoldDB" id="A0A4C1V7N3"/>
<accession>A0A4C1V7N3</accession>
<comment type="caution">
    <text evidence="2">The sequence shown here is derived from an EMBL/GenBank/DDBJ whole genome shotgun (WGS) entry which is preliminary data.</text>
</comment>
<evidence type="ECO:0000313" key="2">
    <source>
        <dbReference type="EMBL" id="GBP34871.1"/>
    </source>
</evidence>
<reference evidence="2 3" key="1">
    <citation type="journal article" date="2019" name="Commun. Biol.">
        <title>The bagworm genome reveals a unique fibroin gene that provides high tensile strength.</title>
        <authorList>
            <person name="Kono N."/>
            <person name="Nakamura H."/>
            <person name="Ohtoshi R."/>
            <person name="Tomita M."/>
            <person name="Numata K."/>
            <person name="Arakawa K."/>
        </authorList>
    </citation>
    <scope>NUCLEOTIDE SEQUENCE [LARGE SCALE GENOMIC DNA]</scope>
</reference>